<gene>
    <name evidence="6" type="ORF">BRAA07T28608Z</name>
    <name evidence="5" type="ORF">BRAPAZ1V2_A07P09600.2</name>
</gene>
<feature type="compositionally biased region" description="Basic and acidic residues" evidence="3">
    <location>
        <begin position="436"/>
        <end position="445"/>
    </location>
</feature>
<feature type="domain" description="Kri1-like C-terminal" evidence="4">
    <location>
        <begin position="485"/>
        <end position="569"/>
    </location>
</feature>
<feature type="region of interest" description="Disordered" evidence="3">
    <location>
        <begin position="56"/>
        <end position="85"/>
    </location>
</feature>
<feature type="compositionally biased region" description="Acidic residues" evidence="3">
    <location>
        <begin position="446"/>
        <end position="467"/>
    </location>
</feature>
<feature type="compositionally biased region" description="Acidic residues" evidence="3">
    <location>
        <begin position="60"/>
        <end position="83"/>
    </location>
</feature>
<feature type="region of interest" description="Disordered" evidence="3">
    <location>
        <begin position="568"/>
        <end position="644"/>
    </location>
</feature>
<feature type="compositionally biased region" description="Acidic residues" evidence="3">
    <location>
        <begin position="199"/>
        <end position="212"/>
    </location>
</feature>
<feature type="compositionally biased region" description="Acidic residues" evidence="3">
    <location>
        <begin position="181"/>
        <end position="192"/>
    </location>
</feature>
<dbReference type="InterPro" id="IPR018034">
    <property type="entry name" value="Kri1"/>
</dbReference>
<evidence type="ECO:0000256" key="1">
    <source>
        <dbReference type="ARBA" id="ARBA00007473"/>
    </source>
</evidence>
<feature type="compositionally biased region" description="Basic residues" evidence="3">
    <location>
        <begin position="1"/>
        <end position="13"/>
    </location>
</feature>
<reference evidence="6" key="1">
    <citation type="submission" date="2018-11" db="EMBL/GenBank/DDBJ databases">
        <authorList>
            <consortium name="Genoscope - CEA"/>
            <person name="William W."/>
        </authorList>
    </citation>
    <scope>NUCLEOTIDE SEQUENCE</scope>
</reference>
<feature type="compositionally biased region" description="Acidic residues" evidence="3">
    <location>
        <begin position="145"/>
        <end position="154"/>
    </location>
</feature>
<feature type="non-terminal residue" evidence="6">
    <location>
        <position position="1"/>
    </location>
</feature>
<dbReference type="EMBL" id="LS974623">
    <property type="protein sequence ID" value="CAG7901316.1"/>
    <property type="molecule type" value="Genomic_DNA"/>
</dbReference>
<dbReference type="PANTHER" id="PTHR14490">
    <property type="entry name" value="ZINC FINGER, ZZ TYPE"/>
    <property type="match status" value="1"/>
</dbReference>
<feature type="compositionally biased region" description="Basic and acidic residues" evidence="3">
    <location>
        <begin position="586"/>
        <end position="601"/>
    </location>
</feature>
<evidence type="ECO:0000259" key="4">
    <source>
        <dbReference type="Pfam" id="PF12936"/>
    </source>
</evidence>
<feature type="region of interest" description="Disordered" evidence="3">
    <location>
        <begin position="97"/>
        <end position="223"/>
    </location>
</feature>
<feature type="compositionally biased region" description="Basic residues" evidence="3">
    <location>
        <begin position="116"/>
        <end position="132"/>
    </location>
</feature>
<feature type="compositionally biased region" description="Basic and acidic residues" evidence="3">
    <location>
        <begin position="213"/>
        <end position="223"/>
    </location>
</feature>
<dbReference type="InterPro" id="IPR024626">
    <property type="entry name" value="Kri1-like_C"/>
</dbReference>
<dbReference type="EMBL" id="LR031574">
    <property type="protein sequence ID" value="VDC96607.1"/>
    <property type="molecule type" value="Genomic_DNA"/>
</dbReference>
<accession>A0A3P6AZW8</accession>
<dbReference type="AlphaFoldDB" id="A0A3P6AZW8"/>
<evidence type="ECO:0000256" key="3">
    <source>
        <dbReference type="SAM" id="MobiDB-lite"/>
    </source>
</evidence>
<feature type="coiled-coil region" evidence="2">
    <location>
        <begin position="320"/>
        <end position="348"/>
    </location>
</feature>
<dbReference type="Pfam" id="PF05178">
    <property type="entry name" value="Kri1"/>
    <property type="match status" value="1"/>
</dbReference>
<name>A0A3P6AZW8_BRACM</name>
<feature type="region of interest" description="Disordered" evidence="3">
    <location>
        <begin position="1"/>
        <end position="26"/>
    </location>
</feature>
<dbReference type="PANTHER" id="PTHR14490:SF5">
    <property type="entry name" value="PROTEIN KRI1 HOMOLOG"/>
    <property type="match status" value="1"/>
</dbReference>
<feature type="compositionally biased region" description="Acidic residues" evidence="3">
    <location>
        <begin position="399"/>
        <end position="417"/>
    </location>
</feature>
<feature type="region of interest" description="Disordered" evidence="3">
    <location>
        <begin position="391"/>
        <end position="478"/>
    </location>
</feature>
<feature type="region of interest" description="Disordered" evidence="3">
    <location>
        <begin position="279"/>
        <end position="320"/>
    </location>
</feature>
<evidence type="ECO:0000313" key="6">
    <source>
        <dbReference type="EMBL" id="VDC96607.1"/>
    </source>
</evidence>
<evidence type="ECO:0000313" key="5">
    <source>
        <dbReference type="EMBL" id="CAG7901316.1"/>
    </source>
</evidence>
<proteinExistence type="inferred from homology"/>
<comment type="similarity">
    <text evidence="1">Belongs to the KRI1 family.</text>
</comment>
<dbReference type="Gramene" id="A07p09600.2_BraZ1">
    <property type="protein sequence ID" value="A07p09600.2_BraZ1.CDS.1"/>
    <property type="gene ID" value="A07g09600.2_BraZ1"/>
</dbReference>
<dbReference type="Pfam" id="PF12936">
    <property type="entry name" value="Kri1_C"/>
    <property type="match status" value="1"/>
</dbReference>
<organism evidence="6">
    <name type="scientific">Brassica campestris</name>
    <name type="common">Field mustard</name>
    <dbReference type="NCBI Taxonomy" id="3711"/>
    <lineage>
        <taxon>Eukaryota</taxon>
        <taxon>Viridiplantae</taxon>
        <taxon>Streptophyta</taxon>
        <taxon>Embryophyta</taxon>
        <taxon>Tracheophyta</taxon>
        <taxon>Spermatophyta</taxon>
        <taxon>Magnoliopsida</taxon>
        <taxon>eudicotyledons</taxon>
        <taxon>Gunneridae</taxon>
        <taxon>Pentapetalae</taxon>
        <taxon>rosids</taxon>
        <taxon>malvids</taxon>
        <taxon>Brassicales</taxon>
        <taxon>Brassicaceae</taxon>
        <taxon>Brassiceae</taxon>
        <taxon>Brassica</taxon>
    </lineage>
</organism>
<feature type="compositionally biased region" description="Basic and acidic residues" evidence="3">
    <location>
        <begin position="568"/>
        <end position="578"/>
    </location>
</feature>
<feature type="compositionally biased region" description="Basic and acidic residues" evidence="3">
    <location>
        <begin position="133"/>
        <end position="144"/>
    </location>
</feature>
<evidence type="ECO:0000256" key="2">
    <source>
        <dbReference type="SAM" id="Coils"/>
    </source>
</evidence>
<sequence>DSSRLHQRTKKMPSKVFGGDIPENKGPIELEVDDEYSRRLEFNREREDRRRYAKAVAEGEIVEDEEEAEESEDVSDPEEEIGVDEVSTWIKSLNKLKEHDPGFIATGQIDDAEKKDRKKKKKDDKKKKTKVMHLKDVQAQHLLEDGPDADEEDEGRSSRVQSYGEQQEELRRAVSDALEAGGEESDDDDDEDLLRVKEGDDDSEEEEEDEELKEMADEYFGKESELGEGDKFLRDYLLKQMWKDKDGKGKTQVIDEAELKQISDDEELVIEQEEFETKYRHEETNAAGGIVMGQSRIVEDSVRKKDNPRKKQRENKVDRKKIAEIERQEELKRLKNVKKKEIEEKMNKVLSIAGFKQGEEFPLDARGLEDEFDPVEYDKMMKAAFDDNYYGAEDSELHSDEDDDDDEKPDFDKEDELLGLPKNWDVIQSGDGFTATREKVLKQKDDDEEPEEEEEEEEEEEVDEEEEREGKRKRKRKASLVKRAQEALMEEYYKLDYEDTIGDLKTRFKFAKVQPNSYGLEKEEILFLDDTELNQYVPLKKMAPYMEKDWEVNKYKLKVQKHKFSELLERIDDPDEKRSKKKSKKRDREEKRDVVVKEKKPAAPIADEEGEAETSKLSRKAKRRRREAEKKLPPNRMVAYGKTN</sequence>
<protein>
    <recommendedName>
        <fullName evidence="4">Kri1-like C-terminal domain-containing protein</fullName>
    </recommendedName>
</protein>
<keyword evidence="2" id="KW-0175">Coiled coil</keyword>
<dbReference type="Proteomes" id="UP000694005">
    <property type="component" value="Chromosome A07"/>
</dbReference>